<dbReference type="PANTHER" id="PTHR11963:SF23">
    <property type="entry name" value="CYTOSOL AMINOPEPTIDASE"/>
    <property type="match status" value="1"/>
</dbReference>
<evidence type="ECO:0000256" key="1">
    <source>
        <dbReference type="ARBA" id="ARBA00009528"/>
    </source>
</evidence>
<dbReference type="PROSITE" id="PS00631">
    <property type="entry name" value="CYTOSOL_AP"/>
    <property type="match status" value="1"/>
</dbReference>
<accession>T1ALY6</accession>
<dbReference type="PANTHER" id="PTHR11963">
    <property type="entry name" value="LEUCINE AMINOPEPTIDASE-RELATED"/>
    <property type="match status" value="1"/>
</dbReference>
<dbReference type="EMBL" id="AUZY01009532">
    <property type="protein sequence ID" value="EQD41754.1"/>
    <property type="molecule type" value="Genomic_DNA"/>
</dbReference>
<gene>
    <name evidence="6" type="ORF">B1B_14393</name>
</gene>
<sequence>SAMNGKTIEINNTDAEGRLVLADALCYAVSQGATHLVDVATLTGAISIALGHPVTGAMSNSPELMAAVRTASLEAGERIWELPMYPEHDVALTCDIADMRNTAGIPAAGSINGAIFLREFVSERPWVHLDIAASSYHAEPLLVGLVPKGPTGVMTRTMAHLPFHLG</sequence>
<protein>
    <submittedName>
        <fullName evidence="6">Leucine aminopeptidase-like protein</fullName>
    </submittedName>
</protein>
<organism evidence="6">
    <name type="scientific">mine drainage metagenome</name>
    <dbReference type="NCBI Taxonomy" id="410659"/>
    <lineage>
        <taxon>unclassified sequences</taxon>
        <taxon>metagenomes</taxon>
        <taxon>ecological metagenomes</taxon>
    </lineage>
</organism>
<dbReference type="PRINTS" id="PR00481">
    <property type="entry name" value="LAMNOPPTDASE"/>
</dbReference>
<reference evidence="6" key="2">
    <citation type="journal article" date="2014" name="ISME J.">
        <title>Microbial stratification in low pH oxic and suboxic macroscopic growths along an acid mine drainage.</title>
        <authorList>
            <person name="Mendez-Garcia C."/>
            <person name="Mesa V."/>
            <person name="Sprenger R.R."/>
            <person name="Richter M."/>
            <person name="Diez M.S."/>
            <person name="Solano J."/>
            <person name="Bargiela R."/>
            <person name="Golyshina O.V."/>
            <person name="Manteca A."/>
            <person name="Ramos J.L."/>
            <person name="Gallego J.R."/>
            <person name="Llorente I."/>
            <person name="Martins Dos Santos V.A."/>
            <person name="Jensen O.N."/>
            <person name="Pelaez A.I."/>
            <person name="Sanchez J."/>
            <person name="Ferrer M."/>
        </authorList>
    </citation>
    <scope>NUCLEOTIDE SEQUENCE</scope>
</reference>
<keyword evidence="2 6" id="KW-0031">Aminopeptidase</keyword>
<dbReference type="Gene3D" id="3.40.630.10">
    <property type="entry name" value="Zn peptidases"/>
    <property type="match status" value="1"/>
</dbReference>
<evidence type="ECO:0000256" key="3">
    <source>
        <dbReference type="ARBA" id="ARBA00022670"/>
    </source>
</evidence>
<dbReference type="SUPFAM" id="SSF53187">
    <property type="entry name" value="Zn-dependent exopeptidases"/>
    <property type="match status" value="1"/>
</dbReference>
<dbReference type="AlphaFoldDB" id="T1ALY6"/>
<proteinExistence type="inferred from homology"/>
<dbReference type="GO" id="GO:0006508">
    <property type="term" value="P:proteolysis"/>
    <property type="evidence" value="ECO:0007669"/>
    <property type="project" value="UniProtKB-KW"/>
</dbReference>
<keyword evidence="4" id="KW-0378">Hydrolase</keyword>
<evidence type="ECO:0000256" key="2">
    <source>
        <dbReference type="ARBA" id="ARBA00022438"/>
    </source>
</evidence>
<evidence type="ECO:0000256" key="4">
    <source>
        <dbReference type="ARBA" id="ARBA00022801"/>
    </source>
</evidence>
<comment type="caution">
    <text evidence="6">The sequence shown here is derived from an EMBL/GenBank/DDBJ whole genome shotgun (WGS) entry which is preliminary data.</text>
</comment>
<feature type="domain" description="Cytosol aminopeptidase" evidence="5">
    <location>
        <begin position="12"/>
        <end position="19"/>
    </location>
</feature>
<dbReference type="GO" id="GO:0070006">
    <property type="term" value="F:metalloaminopeptidase activity"/>
    <property type="evidence" value="ECO:0007669"/>
    <property type="project" value="InterPro"/>
</dbReference>
<feature type="non-terminal residue" evidence="6">
    <location>
        <position position="1"/>
    </location>
</feature>
<dbReference type="Pfam" id="PF00883">
    <property type="entry name" value="Peptidase_M17"/>
    <property type="match status" value="1"/>
</dbReference>
<name>T1ALY6_9ZZZZ</name>
<dbReference type="GO" id="GO:0030145">
    <property type="term" value="F:manganese ion binding"/>
    <property type="evidence" value="ECO:0007669"/>
    <property type="project" value="InterPro"/>
</dbReference>
<dbReference type="GO" id="GO:0005737">
    <property type="term" value="C:cytoplasm"/>
    <property type="evidence" value="ECO:0007669"/>
    <property type="project" value="InterPro"/>
</dbReference>
<comment type="similarity">
    <text evidence="1">Belongs to the peptidase M17 family.</text>
</comment>
<evidence type="ECO:0000313" key="6">
    <source>
        <dbReference type="EMBL" id="EQD41754.1"/>
    </source>
</evidence>
<reference evidence="6" key="1">
    <citation type="submission" date="2013-08" db="EMBL/GenBank/DDBJ databases">
        <authorList>
            <person name="Mendez C."/>
            <person name="Richter M."/>
            <person name="Ferrer M."/>
            <person name="Sanchez J."/>
        </authorList>
    </citation>
    <scope>NUCLEOTIDE SEQUENCE</scope>
</reference>
<dbReference type="InterPro" id="IPR011356">
    <property type="entry name" value="Leucine_aapep/pepB"/>
</dbReference>
<keyword evidence="3" id="KW-0645">Protease</keyword>
<evidence type="ECO:0000259" key="5">
    <source>
        <dbReference type="PROSITE" id="PS00631"/>
    </source>
</evidence>
<dbReference type="InterPro" id="IPR000819">
    <property type="entry name" value="Peptidase_M17_C"/>
</dbReference>